<dbReference type="AlphaFoldDB" id="A0ABD3MD22"/>
<feature type="compositionally biased region" description="Polar residues" evidence="1">
    <location>
        <begin position="51"/>
        <end position="60"/>
    </location>
</feature>
<feature type="region of interest" description="Disordered" evidence="1">
    <location>
        <begin position="77"/>
        <end position="102"/>
    </location>
</feature>
<dbReference type="InterPro" id="IPR001849">
    <property type="entry name" value="PH_domain"/>
</dbReference>
<proteinExistence type="predicted"/>
<dbReference type="SMART" id="SM00233">
    <property type="entry name" value="PH"/>
    <property type="match status" value="1"/>
</dbReference>
<feature type="domain" description="PH" evidence="2">
    <location>
        <begin position="555"/>
        <end position="691"/>
    </location>
</feature>
<feature type="region of interest" description="Disordered" evidence="1">
    <location>
        <begin position="177"/>
        <end position="206"/>
    </location>
</feature>
<evidence type="ECO:0000256" key="1">
    <source>
        <dbReference type="SAM" id="MobiDB-lite"/>
    </source>
</evidence>
<feature type="compositionally biased region" description="Low complexity" evidence="1">
    <location>
        <begin position="177"/>
        <end position="189"/>
    </location>
</feature>
<evidence type="ECO:0000313" key="3">
    <source>
        <dbReference type="EMBL" id="KAL3762010.1"/>
    </source>
</evidence>
<dbReference type="PROSITE" id="PS50003">
    <property type="entry name" value="PH_DOMAIN"/>
    <property type="match status" value="1"/>
</dbReference>
<dbReference type="InterPro" id="IPR011993">
    <property type="entry name" value="PH-like_dom_sf"/>
</dbReference>
<feature type="region of interest" description="Disordered" evidence="1">
    <location>
        <begin position="36"/>
        <end position="63"/>
    </location>
</feature>
<sequence>MHRQESHRIYLQTFAPRSAHPKSGAASSDGATLTLHRHDSHDIHPPEYPTIDNTNPYRYNSSSDSSLSSYSFSSSFSSAHTRHGSRGNQSHKSTSHDSHTSQYKKFVSYPATVTTAAIVRLTDKAKTKDVTPLLRGKFGLPRIFNDDNQSATSVYPMTTENQLNSIQARISNITLNDGDNNNNAHIDGNYTPSNSTPESTKSKSGYHDEIDTLVLVGTCERPPKGYVRFEHEEYLEEKLRHDKFRRHYMYMEQHYRGQGGVFGEDTDGEAPLIRSMESRRTIMAKLPHDHIPFSESTATVKASGGKPGWTSSMLLVNDDTLMRTSISESSSVIPSLSSGSNTMMNSTSNSAVGLDLSSSRGSSAWGSGTAAGGGERVSTWSTIGVEGGAAQDRENLDISSPTVSTQVSSRPYNEYDLEPIHIVRTLLPEEQPLQVRDEMLVQLMHLREKAEDEMGFHLVGGDKGDVELLRPPPTFRWYFQPCSPLGGIGMSASSPKVQCIPAYIDVDGYCTEYDSDSEHDEVDDDSHETPMSSAMHQLVEERRRIHIMRELTDPPFLVSGYLLKQSRRDPNVWRRVYCVLSQDRLWTIRRMKPLKKSDNISSSDDILSSLRVGRNQYITLHRSLLLEREEGAELTRQYSSSRCSGYYLSPLNHRLQNSFRVITAQGQSHTFRAFTSQSFRVWVSSLSEKIAHMHGDGMMDLANVIAEEEILARRRRVNGIAVLPLHCNATVM</sequence>
<dbReference type="EMBL" id="JALLBG020000143">
    <property type="protein sequence ID" value="KAL3762010.1"/>
    <property type="molecule type" value="Genomic_DNA"/>
</dbReference>
<dbReference type="Gene3D" id="2.30.29.30">
    <property type="entry name" value="Pleckstrin-homology domain (PH domain)/Phosphotyrosine-binding domain (PTB)"/>
    <property type="match status" value="1"/>
</dbReference>
<dbReference type="Proteomes" id="UP001530293">
    <property type="component" value="Unassembled WGS sequence"/>
</dbReference>
<accession>A0ABD3MD22</accession>
<evidence type="ECO:0000259" key="2">
    <source>
        <dbReference type="PROSITE" id="PS50003"/>
    </source>
</evidence>
<dbReference type="SUPFAM" id="SSF50729">
    <property type="entry name" value="PH domain-like"/>
    <property type="match status" value="1"/>
</dbReference>
<evidence type="ECO:0000313" key="4">
    <source>
        <dbReference type="Proteomes" id="UP001530293"/>
    </source>
</evidence>
<comment type="caution">
    <text evidence="3">The sequence shown here is derived from an EMBL/GenBank/DDBJ whole genome shotgun (WGS) entry which is preliminary data.</text>
</comment>
<organism evidence="3 4">
    <name type="scientific">Discostella pseudostelligera</name>
    <dbReference type="NCBI Taxonomy" id="259834"/>
    <lineage>
        <taxon>Eukaryota</taxon>
        <taxon>Sar</taxon>
        <taxon>Stramenopiles</taxon>
        <taxon>Ochrophyta</taxon>
        <taxon>Bacillariophyta</taxon>
        <taxon>Coscinodiscophyceae</taxon>
        <taxon>Thalassiosirophycidae</taxon>
        <taxon>Stephanodiscales</taxon>
        <taxon>Stephanodiscaceae</taxon>
        <taxon>Discostella</taxon>
    </lineage>
</organism>
<feature type="compositionally biased region" description="Polar residues" evidence="1">
    <location>
        <begin position="190"/>
        <end position="203"/>
    </location>
</feature>
<reference evidence="3 4" key="1">
    <citation type="submission" date="2024-10" db="EMBL/GenBank/DDBJ databases">
        <title>Updated reference genomes for cyclostephanoid diatoms.</title>
        <authorList>
            <person name="Roberts W.R."/>
            <person name="Alverson A.J."/>
        </authorList>
    </citation>
    <scope>NUCLEOTIDE SEQUENCE [LARGE SCALE GENOMIC DNA]</scope>
    <source>
        <strain evidence="3 4">AJA232-27</strain>
    </source>
</reference>
<feature type="compositionally biased region" description="Basic and acidic residues" evidence="1">
    <location>
        <begin position="36"/>
        <end position="45"/>
    </location>
</feature>
<protein>
    <recommendedName>
        <fullName evidence="2">PH domain-containing protein</fullName>
    </recommendedName>
</protein>
<gene>
    <name evidence="3" type="ORF">ACHAWU_002106</name>
</gene>
<keyword evidence="4" id="KW-1185">Reference proteome</keyword>
<name>A0ABD3MD22_9STRA</name>